<dbReference type="Gene3D" id="3.40.50.720">
    <property type="entry name" value="NAD(P)-binding Rossmann-like Domain"/>
    <property type="match status" value="1"/>
</dbReference>
<dbReference type="SUPFAM" id="SSF51735">
    <property type="entry name" value="NAD(P)-binding Rossmann-fold domains"/>
    <property type="match status" value="1"/>
</dbReference>
<dbReference type="AlphaFoldDB" id="A0A3N4KPJ8"/>
<dbReference type="Pfam" id="PF04321">
    <property type="entry name" value="RmlD_sub_bind"/>
    <property type="match status" value="1"/>
</dbReference>
<reference evidence="2 3" key="1">
    <citation type="journal article" date="2018" name="Nat. Ecol. Evol.">
        <title>Pezizomycetes genomes reveal the molecular basis of ectomycorrhizal truffle lifestyle.</title>
        <authorList>
            <person name="Murat C."/>
            <person name="Payen T."/>
            <person name="Noel B."/>
            <person name="Kuo A."/>
            <person name="Morin E."/>
            <person name="Chen J."/>
            <person name="Kohler A."/>
            <person name="Krizsan K."/>
            <person name="Balestrini R."/>
            <person name="Da Silva C."/>
            <person name="Montanini B."/>
            <person name="Hainaut M."/>
            <person name="Levati E."/>
            <person name="Barry K.W."/>
            <person name="Belfiori B."/>
            <person name="Cichocki N."/>
            <person name="Clum A."/>
            <person name="Dockter R.B."/>
            <person name="Fauchery L."/>
            <person name="Guy J."/>
            <person name="Iotti M."/>
            <person name="Le Tacon F."/>
            <person name="Lindquist E.A."/>
            <person name="Lipzen A."/>
            <person name="Malagnac F."/>
            <person name="Mello A."/>
            <person name="Molinier V."/>
            <person name="Miyauchi S."/>
            <person name="Poulain J."/>
            <person name="Riccioni C."/>
            <person name="Rubini A."/>
            <person name="Sitrit Y."/>
            <person name="Splivallo R."/>
            <person name="Traeger S."/>
            <person name="Wang M."/>
            <person name="Zifcakova L."/>
            <person name="Wipf D."/>
            <person name="Zambonelli A."/>
            <person name="Paolocci F."/>
            <person name="Nowrousian M."/>
            <person name="Ottonello S."/>
            <person name="Baldrian P."/>
            <person name="Spatafora J.W."/>
            <person name="Henrissat B."/>
            <person name="Nagy L.G."/>
            <person name="Aury J.M."/>
            <person name="Wincker P."/>
            <person name="Grigoriev I.V."/>
            <person name="Bonfante P."/>
            <person name="Martin F.M."/>
        </authorList>
    </citation>
    <scope>NUCLEOTIDE SEQUENCE [LARGE SCALE GENOMIC DNA]</scope>
    <source>
        <strain evidence="2 3">CCBAS932</strain>
    </source>
</reference>
<evidence type="ECO:0000313" key="3">
    <source>
        <dbReference type="Proteomes" id="UP000277580"/>
    </source>
</evidence>
<dbReference type="GO" id="GO:0048269">
    <property type="term" value="C:methionine adenosyltransferase complex"/>
    <property type="evidence" value="ECO:0007669"/>
    <property type="project" value="TreeGrafter"/>
</dbReference>
<keyword evidence="3" id="KW-1185">Reference proteome</keyword>
<organism evidence="2 3">
    <name type="scientific">Morchella conica CCBAS932</name>
    <dbReference type="NCBI Taxonomy" id="1392247"/>
    <lineage>
        <taxon>Eukaryota</taxon>
        <taxon>Fungi</taxon>
        <taxon>Dikarya</taxon>
        <taxon>Ascomycota</taxon>
        <taxon>Pezizomycotina</taxon>
        <taxon>Pezizomycetes</taxon>
        <taxon>Pezizales</taxon>
        <taxon>Morchellaceae</taxon>
        <taxon>Morchella</taxon>
    </lineage>
</organism>
<dbReference type="GO" id="GO:0006556">
    <property type="term" value="P:S-adenosylmethionine biosynthetic process"/>
    <property type="evidence" value="ECO:0007669"/>
    <property type="project" value="TreeGrafter"/>
</dbReference>
<sequence length="307" mass="34705">MALVSPKNKFLIWGGNGWVAGHLKMILEKQGKDVVTTTVRMEDREAVLKTLDELKPTHVLNAAGCTGRPNVDWCEDNKEATIRSNVIGSLNLTDCCYLKGIHCTVFATGCIYEYDEKHEIGGEGFREEEEANFAGSFYSATKSKVEEVELSCANERVWIMKTYPNVLILRLRMPVSDDLHARNFVTKISQYDRVVDIPNSNTILTDLLPASIILAENSELGVYNFTNPGAISHNEVLSLFKKYVRPDFEWKNFTIEEQSKVIKAGRSNCMLDTSKLVNKLKEYGYTIPEIHDAYEQCFIRMAQGRAT</sequence>
<dbReference type="InParanoid" id="A0A3N4KPJ8"/>
<accession>A0A3N4KPJ8</accession>
<dbReference type="OrthoDB" id="16464at2759"/>
<dbReference type="Proteomes" id="UP000277580">
    <property type="component" value="Unassembled WGS sequence"/>
</dbReference>
<dbReference type="InterPro" id="IPR029903">
    <property type="entry name" value="RmlD-like-bd"/>
</dbReference>
<dbReference type="STRING" id="1392247.A0A3N4KPJ8"/>
<dbReference type="PANTHER" id="PTHR10491:SF4">
    <property type="entry name" value="METHIONINE ADENOSYLTRANSFERASE 2 SUBUNIT BETA"/>
    <property type="match status" value="1"/>
</dbReference>
<evidence type="ECO:0000313" key="2">
    <source>
        <dbReference type="EMBL" id="RPB11398.1"/>
    </source>
</evidence>
<proteinExistence type="predicted"/>
<gene>
    <name evidence="2" type="ORF">P167DRAFT_546458</name>
</gene>
<evidence type="ECO:0000259" key="1">
    <source>
        <dbReference type="Pfam" id="PF04321"/>
    </source>
</evidence>
<name>A0A3N4KPJ8_9PEZI</name>
<dbReference type="InterPro" id="IPR005913">
    <property type="entry name" value="dTDP_dehydrorham_reduct"/>
</dbReference>
<dbReference type="EMBL" id="ML119136">
    <property type="protein sequence ID" value="RPB11398.1"/>
    <property type="molecule type" value="Genomic_DNA"/>
</dbReference>
<feature type="domain" description="RmlD-like substrate binding" evidence="1">
    <location>
        <begin position="9"/>
        <end position="162"/>
    </location>
</feature>
<dbReference type="GO" id="GO:0048270">
    <property type="term" value="F:methionine adenosyltransferase regulator activity"/>
    <property type="evidence" value="ECO:0007669"/>
    <property type="project" value="TreeGrafter"/>
</dbReference>
<protein>
    <submittedName>
        <fullName evidence="2">NAD(P)-binding protein</fullName>
    </submittedName>
</protein>
<dbReference type="PANTHER" id="PTHR10491">
    <property type="entry name" value="DTDP-4-DEHYDRORHAMNOSE REDUCTASE"/>
    <property type="match status" value="1"/>
</dbReference>
<dbReference type="InterPro" id="IPR036291">
    <property type="entry name" value="NAD(P)-bd_dom_sf"/>
</dbReference>